<sequence length="522" mass="57406">MIRIIAFLAVVVLLGAGFSWLADRPGELFIIWQGQRVEMTLMVAAVLVVGLIAIVMFGWWIVRSIWTSPQSISRYFRARKRDRGYQALSTGLIAVGSGDAPLARKMLDRTKGLLRAETEPLVLLLDAQACLIEGRTDEARQKFERMAEDPETRELGLRGLYLEAIRLGAHEAARHYAEKAVEKAPHLPWAAEATLEYRVQAGRFDDAIRLLETQRVLNGMDRKQHDRKKAVLLTGRGLSKFETDPKGAREDAVQALKLDPTLIPAATLAAKAYLRENNLRKAQNVLEAAYKLNPQMELATAYAHAGGGTSLERLRRTEKLEAMRPDAYETLYTVAAAALDARDFIKARAKAEMAARIDPRESIYLLMADIEEAQTGDQGRVRYWLALALRAERDPEWVADGQVSAHWLPISPITGRLDAFEWKKAYAPVAGRLEDGTTATAADAFGALPDVSAPAEDAEEAEIPTPVATVAVVEPVTAPAKPATVTPVEAAVEPVPFFGRPPDDPGVKKQTAETPSNGFKLF</sequence>
<keyword evidence="9" id="KW-1185">Reference proteome</keyword>
<dbReference type="InterPro" id="IPR016982">
    <property type="entry name" value="Mms48"/>
</dbReference>
<feature type="transmembrane region" description="Helical" evidence="6">
    <location>
        <begin position="83"/>
        <end position="103"/>
    </location>
</feature>
<dbReference type="RefSeq" id="WP_304376811.1">
    <property type="nucleotide sequence ID" value="NZ_JAUOZU010000008.1"/>
</dbReference>
<feature type="region of interest" description="Disordered" evidence="5">
    <location>
        <begin position="496"/>
        <end position="522"/>
    </location>
</feature>
<dbReference type="InterPro" id="IPR011990">
    <property type="entry name" value="TPR-like_helical_dom_sf"/>
</dbReference>
<organism evidence="8 9">
    <name type="scientific">Rhizobium alvei</name>
    <dbReference type="NCBI Taxonomy" id="1132659"/>
    <lineage>
        <taxon>Bacteria</taxon>
        <taxon>Pseudomonadati</taxon>
        <taxon>Pseudomonadota</taxon>
        <taxon>Alphaproteobacteria</taxon>
        <taxon>Hyphomicrobiales</taxon>
        <taxon>Rhizobiaceae</taxon>
        <taxon>Rhizobium/Agrobacterium group</taxon>
        <taxon>Rhizobium</taxon>
    </lineage>
</organism>
<feature type="transmembrane region" description="Helical" evidence="6">
    <location>
        <begin position="43"/>
        <end position="62"/>
    </location>
</feature>
<dbReference type="EMBL" id="JAUOZU010000008">
    <property type="protein sequence ID" value="MDO6964887.1"/>
    <property type="molecule type" value="Genomic_DNA"/>
</dbReference>
<keyword evidence="3 6" id="KW-1133">Transmembrane helix</keyword>
<dbReference type="InterPro" id="IPR010817">
    <property type="entry name" value="HemY_N"/>
</dbReference>
<dbReference type="Proteomes" id="UP001174932">
    <property type="component" value="Unassembled WGS sequence"/>
</dbReference>
<feature type="domain" description="HemY N-terminal" evidence="7">
    <location>
        <begin position="26"/>
        <end position="129"/>
    </location>
</feature>
<keyword evidence="4 6" id="KW-0472">Membrane</keyword>
<reference evidence="8" key="2">
    <citation type="submission" date="2023-07" db="EMBL/GenBank/DDBJ databases">
        <authorList>
            <person name="Shen H."/>
        </authorList>
    </citation>
    <scope>NUCLEOTIDE SEQUENCE</scope>
    <source>
        <strain evidence="8">TNR-22</strain>
    </source>
</reference>
<comment type="subcellular location">
    <subcellularLocation>
        <location evidence="1">Membrane</location>
    </subcellularLocation>
</comment>
<feature type="compositionally biased region" description="Polar residues" evidence="5">
    <location>
        <begin position="512"/>
        <end position="522"/>
    </location>
</feature>
<evidence type="ECO:0000313" key="9">
    <source>
        <dbReference type="Proteomes" id="UP001174932"/>
    </source>
</evidence>
<evidence type="ECO:0000256" key="2">
    <source>
        <dbReference type="ARBA" id="ARBA00022692"/>
    </source>
</evidence>
<evidence type="ECO:0000259" key="7">
    <source>
        <dbReference type="Pfam" id="PF07219"/>
    </source>
</evidence>
<feature type="compositionally biased region" description="Basic and acidic residues" evidence="5">
    <location>
        <begin position="501"/>
        <end position="511"/>
    </location>
</feature>
<gene>
    <name evidence="8" type="ORF">Q4481_13045</name>
</gene>
<keyword evidence="2 6" id="KW-0812">Transmembrane</keyword>
<evidence type="ECO:0000256" key="4">
    <source>
        <dbReference type="ARBA" id="ARBA00023136"/>
    </source>
</evidence>
<accession>A0ABT8YMG8</accession>
<evidence type="ECO:0000256" key="3">
    <source>
        <dbReference type="ARBA" id="ARBA00022989"/>
    </source>
</evidence>
<evidence type="ECO:0000256" key="1">
    <source>
        <dbReference type="ARBA" id="ARBA00004370"/>
    </source>
</evidence>
<evidence type="ECO:0000256" key="6">
    <source>
        <dbReference type="SAM" id="Phobius"/>
    </source>
</evidence>
<comment type="caution">
    <text evidence="8">The sequence shown here is derived from an EMBL/GenBank/DDBJ whole genome shotgun (WGS) entry which is preliminary data.</text>
</comment>
<dbReference type="SUPFAM" id="SSF48452">
    <property type="entry name" value="TPR-like"/>
    <property type="match status" value="2"/>
</dbReference>
<name>A0ABT8YMG8_9HYPH</name>
<dbReference type="Gene3D" id="1.25.40.10">
    <property type="entry name" value="Tetratricopeptide repeat domain"/>
    <property type="match status" value="1"/>
</dbReference>
<evidence type="ECO:0000313" key="8">
    <source>
        <dbReference type="EMBL" id="MDO6964887.1"/>
    </source>
</evidence>
<dbReference type="PIRSF" id="PIRSF031802">
    <property type="entry name" value="UCP031802"/>
    <property type="match status" value="1"/>
</dbReference>
<reference evidence="8" key="1">
    <citation type="journal article" date="2015" name="Int. J. Syst. Evol. Microbiol.">
        <title>Rhizobium alvei sp. nov., isolated from a freshwater river.</title>
        <authorList>
            <person name="Sheu S.Y."/>
            <person name="Huang H.W."/>
            <person name="Young C.C."/>
            <person name="Chen W.M."/>
        </authorList>
    </citation>
    <scope>NUCLEOTIDE SEQUENCE</scope>
    <source>
        <strain evidence="8">TNR-22</strain>
    </source>
</reference>
<dbReference type="Pfam" id="PF07219">
    <property type="entry name" value="HemY_N"/>
    <property type="match status" value="1"/>
</dbReference>
<proteinExistence type="predicted"/>
<evidence type="ECO:0000256" key="5">
    <source>
        <dbReference type="SAM" id="MobiDB-lite"/>
    </source>
</evidence>
<protein>
    <submittedName>
        <fullName evidence="8">Heme biosynthesis protein HemY</fullName>
    </submittedName>
</protein>